<accession>W3WHZ3</accession>
<evidence type="ECO:0000256" key="1">
    <source>
        <dbReference type="ARBA" id="ARBA00004141"/>
    </source>
</evidence>
<dbReference type="InterPro" id="IPR052337">
    <property type="entry name" value="SAT4-like"/>
</dbReference>
<evidence type="ECO:0000313" key="10">
    <source>
        <dbReference type="Proteomes" id="UP000030651"/>
    </source>
</evidence>
<dbReference type="STRING" id="1229662.W3WHZ3"/>
<dbReference type="PANTHER" id="PTHR33048">
    <property type="entry name" value="PTH11-LIKE INTEGRAL MEMBRANE PROTEIN (AFU_ORTHOLOGUE AFUA_5G11245)"/>
    <property type="match status" value="1"/>
</dbReference>
<evidence type="ECO:0000256" key="6">
    <source>
        <dbReference type="SAM" id="MobiDB-lite"/>
    </source>
</evidence>
<dbReference type="PANTHER" id="PTHR33048:SF47">
    <property type="entry name" value="INTEGRAL MEMBRANE PROTEIN-RELATED"/>
    <property type="match status" value="1"/>
</dbReference>
<feature type="transmembrane region" description="Helical" evidence="7">
    <location>
        <begin position="90"/>
        <end position="112"/>
    </location>
</feature>
<proteinExistence type="inferred from homology"/>
<evidence type="ECO:0000256" key="4">
    <source>
        <dbReference type="ARBA" id="ARBA00023136"/>
    </source>
</evidence>
<dbReference type="RefSeq" id="XP_007841273.1">
    <property type="nucleotide sequence ID" value="XM_007843082.1"/>
</dbReference>
<feature type="region of interest" description="Disordered" evidence="6">
    <location>
        <begin position="370"/>
        <end position="394"/>
    </location>
</feature>
<comment type="subcellular location">
    <subcellularLocation>
        <location evidence="1">Membrane</location>
        <topology evidence="1">Multi-pass membrane protein</topology>
    </subcellularLocation>
</comment>
<dbReference type="GeneID" id="19279514"/>
<keyword evidence="4 7" id="KW-0472">Membrane</keyword>
<feature type="transmembrane region" description="Helical" evidence="7">
    <location>
        <begin position="207"/>
        <end position="228"/>
    </location>
</feature>
<evidence type="ECO:0000256" key="5">
    <source>
        <dbReference type="ARBA" id="ARBA00038359"/>
    </source>
</evidence>
<dbReference type="HOGENOM" id="CLU_019101_2_2_1"/>
<dbReference type="Pfam" id="PF20684">
    <property type="entry name" value="Fung_rhodopsin"/>
    <property type="match status" value="1"/>
</dbReference>
<keyword evidence="2 7" id="KW-0812">Transmembrane</keyword>
<protein>
    <recommendedName>
        <fullName evidence="8">Rhodopsin domain-containing protein</fullName>
    </recommendedName>
</protein>
<feature type="transmembrane region" description="Helical" evidence="7">
    <location>
        <begin position="41"/>
        <end position="60"/>
    </location>
</feature>
<reference evidence="10" key="1">
    <citation type="journal article" date="2015" name="BMC Genomics">
        <title>Genomic and transcriptomic analysis of the endophytic fungus Pestalotiopsis fici reveals its lifestyle and high potential for synthesis of natural products.</title>
        <authorList>
            <person name="Wang X."/>
            <person name="Zhang X."/>
            <person name="Liu L."/>
            <person name="Xiang M."/>
            <person name="Wang W."/>
            <person name="Sun X."/>
            <person name="Che Y."/>
            <person name="Guo L."/>
            <person name="Liu G."/>
            <person name="Guo L."/>
            <person name="Wang C."/>
            <person name="Yin W.B."/>
            <person name="Stadler M."/>
            <person name="Zhang X."/>
            <person name="Liu X."/>
        </authorList>
    </citation>
    <scope>NUCLEOTIDE SEQUENCE [LARGE SCALE GENOMIC DNA]</scope>
    <source>
        <strain evidence="10">W106-1 / CGMCC3.15140</strain>
    </source>
</reference>
<comment type="similarity">
    <text evidence="5">Belongs to the SAT4 family.</text>
</comment>
<evidence type="ECO:0000256" key="7">
    <source>
        <dbReference type="SAM" id="Phobius"/>
    </source>
</evidence>
<name>W3WHZ3_PESFW</name>
<keyword evidence="3 7" id="KW-1133">Transmembrane helix</keyword>
<evidence type="ECO:0000259" key="8">
    <source>
        <dbReference type="Pfam" id="PF20684"/>
    </source>
</evidence>
<sequence>MSALEAELWAWYAVTALVVAARIISRRMLHGSFFKLQIDDFIMILSFISLTVVTVGVRILTYTPTNLIKDVSKVDLTEENIALRVYGSKIVIVVEQMQIFLIWSVKVCLLIMYSRLTTSLKQHLFVKITAGYTALSFVVMEILFFAAWCRPFWHYWQVPTDNINCSMERDHLITNTVFNISSDLMILALPMPVFLKAQLPPKRKAILVGVFLLGLFTILSALLSKAYSFGDPFGTDWIVWYIREANTAIIVANLPFTWTLLQRMFKLRSFHAKSTAETPAITSRFRSAYGNLASMASRPRTQKGMGDLDLSATESQEGINSIPLKIYQQNEVHVTTEELNTKSGQSTPPEGLPPATHVNHVNFNIGANQERLSDDKSSTGEVDMGTVTTVGRGI</sequence>
<gene>
    <name evidence="9" type="ORF">PFICI_14501</name>
</gene>
<evidence type="ECO:0000313" key="9">
    <source>
        <dbReference type="EMBL" id="ETS73555.1"/>
    </source>
</evidence>
<feature type="transmembrane region" description="Helical" evidence="7">
    <location>
        <begin position="6"/>
        <end position="25"/>
    </location>
</feature>
<dbReference type="InterPro" id="IPR049326">
    <property type="entry name" value="Rhodopsin_dom_fungi"/>
</dbReference>
<evidence type="ECO:0000256" key="2">
    <source>
        <dbReference type="ARBA" id="ARBA00022692"/>
    </source>
</evidence>
<dbReference type="OMA" id="INCSMER"/>
<dbReference type="EMBL" id="KI912121">
    <property type="protein sequence ID" value="ETS73555.1"/>
    <property type="molecule type" value="Genomic_DNA"/>
</dbReference>
<evidence type="ECO:0000256" key="3">
    <source>
        <dbReference type="ARBA" id="ARBA00022989"/>
    </source>
</evidence>
<feature type="transmembrane region" description="Helical" evidence="7">
    <location>
        <begin position="124"/>
        <end position="148"/>
    </location>
</feature>
<dbReference type="eggNOG" id="ENOG502SHK9">
    <property type="taxonomic scope" value="Eukaryota"/>
</dbReference>
<dbReference type="KEGG" id="pfy:PFICI_14501"/>
<dbReference type="OrthoDB" id="3903189at2759"/>
<dbReference type="GO" id="GO:0016020">
    <property type="term" value="C:membrane"/>
    <property type="evidence" value="ECO:0007669"/>
    <property type="project" value="UniProtKB-SubCell"/>
</dbReference>
<organism evidence="9 10">
    <name type="scientific">Pestalotiopsis fici (strain W106-1 / CGMCC3.15140)</name>
    <dbReference type="NCBI Taxonomy" id="1229662"/>
    <lineage>
        <taxon>Eukaryota</taxon>
        <taxon>Fungi</taxon>
        <taxon>Dikarya</taxon>
        <taxon>Ascomycota</taxon>
        <taxon>Pezizomycotina</taxon>
        <taxon>Sordariomycetes</taxon>
        <taxon>Xylariomycetidae</taxon>
        <taxon>Amphisphaeriales</taxon>
        <taxon>Sporocadaceae</taxon>
        <taxon>Pestalotiopsis</taxon>
    </lineage>
</organism>
<dbReference type="InParanoid" id="W3WHZ3"/>
<keyword evidence="10" id="KW-1185">Reference proteome</keyword>
<dbReference type="AlphaFoldDB" id="W3WHZ3"/>
<dbReference type="Proteomes" id="UP000030651">
    <property type="component" value="Unassembled WGS sequence"/>
</dbReference>
<feature type="domain" description="Rhodopsin" evidence="8">
    <location>
        <begin position="21"/>
        <end position="263"/>
    </location>
</feature>
<feature type="transmembrane region" description="Helical" evidence="7">
    <location>
        <begin position="240"/>
        <end position="261"/>
    </location>
</feature>
<feature type="region of interest" description="Disordered" evidence="6">
    <location>
        <begin position="338"/>
        <end position="357"/>
    </location>
</feature>